<evidence type="ECO:0000313" key="8">
    <source>
        <dbReference type="EMBL" id="KAK2951035.1"/>
    </source>
</evidence>
<evidence type="ECO:0000256" key="6">
    <source>
        <dbReference type="RuleBase" id="RU367128"/>
    </source>
</evidence>
<dbReference type="InterPro" id="IPR005225">
    <property type="entry name" value="Small_GTP-bd"/>
</dbReference>
<comment type="function">
    <text evidence="6">The small GTPases Rab are key regulators in vesicle trafficking.</text>
</comment>
<keyword evidence="4 6" id="KW-0449">Lipoprotein</keyword>
<accession>A0ABQ9XHW7</accession>
<keyword evidence="5 6" id="KW-0636">Prenylation</keyword>
<dbReference type="PROSITE" id="PS51419">
    <property type="entry name" value="RAB"/>
    <property type="match status" value="1"/>
</dbReference>
<comment type="similarity">
    <text evidence="1 6">Belongs to the small GTPase superfamily. Rab family.</text>
</comment>
<dbReference type="Proteomes" id="UP001281761">
    <property type="component" value="Unassembled WGS sequence"/>
</dbReference>
<dbReference type="PRINTS" id="PR00449">
    <property type="entry name" value="RASTRNSFRMNG"/>
</dbReference>
<reference evidence="8 9" key="1">
    <citation type="journal article" date="2022" name="bioRxiv">
        <title>Genomics of Preaxostyla Flagellates Illuminates Evolutionary Transitions and the Path Towards Mitochondrial Loss.</title>
        <authorList>
            <person name="Novak L.V.F."/>
            <person name="Treitli S.C."/>
            <person name="Pyrih J."/>
            <person name="Halakuc P."/>
            <person name="Pipaliya S.V."/>
            <person name="Vacek V."/>
            <person name="Brzon O."/>
            <person name="Soukal P."/>
            <person name="Eme L."/>
            <person name="Dacks J.B."/>
            <person name="Karnkowska A."/>
            <person name="Elias M."/>
            <person name="Hampl V."/>
        </authorList>
    </citation>
    <scope>NUCLEOTIDE SEQUENCE [LARGE SCALE GENOMIC DNA]</scope>
    <source>
        <strain evidence="8">NAU3</strain>
        <tissue evidence="8">Gut</tissue>
    </source>
</reference>
<dbReference type="SMART" id="SM00176">
    <property type="entry name" value="RAN"/>
    <property type="match status" value="1"/>
</dbReference>
<dbReference type="SMART" id="SM00173">
    <property type="entry name" value="RAS"/>
    <property type="match status" value="1"/>
</dbReference>
<evidence type="ECO:0000256" key="2">
    <source>
        <dbReference type="ARBA" id="ARBA00022741"/>
    </source>
</evidence>
<dbReference type="Pfam" id="PF00071">
    <property type="entry name" value="Ras"/>
    <property type="match status" value="1"/>
</dbReference>
<comment type="subcellular location">
    <subcellularLocation>
        <location evidence="6">Membrane</location>
        <topology evidence="6">Lipid-anchor</topology>
    </subcellularLocation>
</comment>
<comment type="caution">
    <text evidence="8">The sequence shown here is derived from an EMBL/GenBank/DDBJ whole genome shotgun (WGS) entry which is preliminary data.</text>
</comment>
<dbReference type="NCBIfam" id="TIGR00231">
    <property type="entry name" value="small_GTP"/>
    <property type="match status" value="1"/>
</dbReference>
<keyword evidence="6" id="KW-0472">Membrane</keyword>
<keyword evidence="3 6" id="KW-0342">GTP-binding</keyword>
<dbReference type="SMART" id="SM00174">
    <property type="entry name" value="RHO"/>
    <property type="match status" value="1"/>
</dbReference>
<evidence type="ECO:0000256" key="4">
    <source>
        <dbReference type="ARBA" id="ARBA00023288"/>
    </source>
</evidence>
<sequence>MSEEDDGKVIEYLLKVLVVGDLGVGKTSLIQRYVHNIFNREYKATIGVDFAYKLIQISSNKVVRLQLWDIAGQERYGNMTRVYYREAVGAMVVFDLTRQNTLEAVKKWKADIDAKVRLQDANESPIPVILLANKCDMVQGSLNPSQLDAFCRENGFVKWYETSAKDNINVEESATYLVKKILETESETRGEDGEDDRYDGRQGIDVGGNEIDPAKKNKQQEGGCSC</sequence>
<dbReference type="PANTHER" id="PTHR47981">
    <property type="entry name" value="RAB FAMILY"/>
    <property type="match status" value="1"/>
</dbReference>
<evidence type="ECO:0000256" key="5">
    <source>
        <dbReference type="ARBA" id="ARBA00023289"/>
    </source>
</evidence>
<dbReference type="PROSITE" id="PS51421">
    <property type="entry name" value="RAS"/>
    <property type="match status" value="1"/>
</dbReference>
<dbReference type="CDD" id="cd04107">
    <property type="entry name" value="Rab32_Rab38"/>
    <property type="match status" value="1"/>
</dbReference>
<evidence type="ECO:0000313" key="9">
    <source>
        <dbReference type="Proteomes" id="UP001281761"/>
    </source>
</evidence>
<keyword evidence="2 6" id="KW-0547">Nucleotide-binding</keyword>
<evidence type="ECO:0000256" key="1">
    <source>
        <dbReference type="ARBA" id="ARBA00006270"/>
    </source>
</evidence>
<name>A0ABQ9XHW7_9EUKA</name>
<dbReference type="SUPFAM" id="SSF52540">
    <property type="entry name" value="P-loop containing nucleoside triphosphate hydrolases"/>
    <property type="match status" value="1"/>
</dbReference>
<protein>
    <recommendedName>
        <fullName evidence="6">Ras-related protein Rab</fullName>
    </recommendedName>
</protein>
<organism evidence="8 9">
    <name type="scientific">Blattamonas nauphoetae</name>
    <dbReference type="NCBI Taxonomy" id="2049346"/>
    <lineage>
        <taxon>Eukaryota</taxon>
        <taxon>Metamonada</taxon>
        <taxon>Preaxostyla</taxon>
        <taxon>Oxymonadida</taxon>
        <taxon>Blattamonas</taxon>
    </lineage>
</organism>
<dbReference type="InterPro" id="IPR027417">
    <property type="entry name" value="P-loop_NTPase"/>
</dbReference>
<dbReference type="PANTHER" id="PTHR47981:SF39">
    <property type="entry name" value="RAS-RELATED PROTEIN RAB"/>
    <property type="match status" value="1"/>
</dbReference>
<evidence type="ECO:0000256" key="3">
    <source>
        <dbReference type="ARBA" id="ARBA00023134"/>
    </source>
</evidence>
<dbReference type="InterPro" id="IPR030697">
    <property type="entry name" value="Rab29/Rab38/Rab32"/>
</dbReference>
<evidence type="ECO:0000256" key="7">
    <source>
        <dbReference type="SAM" id="MobiDB-lite"/>
    </source>
</evidence>
<dbReference type="EMBL" id="JARBJD010000125">
    <property type="protein sequence ID" value="KAK2951035.1"/>
    <property type="molecule type" value="Genomic_DNA"/>
</dbReference>
<keyword evidence="9" id="KW-1185">Reference proteome</keyword>
<gene>
    <name evidence="8" type="ORF">BLNAU_13996</name>
</gene>
<dbReference type="Gene3D" id="3.40.50.300">
    <property type="entry name" value="P-loop containing nucleotide triphosphate hydrolases"/>
    <property type="match status" value="1"/>
</dbReference>
<proteinExistence type="inferred from homology"/>
<dbReference type="PROSITE" id="PS51420">
    <property type="entry name" value="RHO"/>
    <property type="match status" value="1"/>
</dbReference>
<dbReference type="InterPro" id="IPR001806">
    <property type="entry name" value="Small_GTPase"/>
</dbReference>
<feature type="region of interest" description="Disordered" evidence="7">
    <location>
        <begin position="186"/>
        <end position="226"/>
    </location>
</feature>
<dbReference type="SMART" id="SM00175">
    <property type="entry name" value="RAB"/>
    <property type="match status" value="1"/>
</dbReference>